<organism evidence="1 2">
    <name type="scientific">Solanum tuberosum</name>
    <name type="common">Potato</name>
    <dbReference type="NCBI Taxonomy" id="4113"/>
    <lineage>
        <taxon>Eukaryota</taxon>
        <taxon>Viridiplantae</taxon>
        <taxon>Streptophyta</taxon>
        <taxon>Embryophyta</taxon>
        <taxon>Tracheophyta</taxon>
        <taxon>Spermatophyta</taxon>
        <taxon>Magnoliopsida</taxon>
        <taxon>eudicotyledons</taxon>
        <taxon>Gunneridae</taxon>
        <taxon>Pentapetalae</taxon>
        <taxon>asterids</taxon>
        <taxon>lamiids</taxon>
        <taxon>Solanales</taxon>
        <taxon>Solanaceae</taxon>
        <taxon>Solanoideae</taxon>
        <taxon>Solaneae</taxon>
        <taxon>Solanum</taxon>
    </lineage>
</organism>
<dbReference type="PaxDb" id="4113-PGSC0003DMT400087465"/>
<reference evidence="2" key="1">
    <citation type="journal article" date="2011" name="Nature">
        <title>Genome sequence and analysis of the tuber crop potato.</title>
        <authorList>
            <consortium name="The Potato Genome Sequencing Consortium"/>
        </authorList>
    </citation>
    <scope>NUCLEOTIDE SEQUENCE [LARGE SCALE GENOMIC DNA]</scope>
    <source>
        <strain evidence="2">cv. DM1-3 516 R44</strain>
    </source>
</reference>
<keyword evidence="2" id="KW-1185">Reference proteome</keyword>
<dbReference type="Pfam" id="PF03140">
    <property type="entry name" value="DUF247"/>
    <property type="match status" value="1"/>
</dbReference>
<dbReference type="EnsemblPlants" id="PGSC0003DMT400087465">
    <property type="protein sequence ID" value="PGSC0003DMT400087465"/>
    <property type="gene ID" value="PGSC0003DMG400037036"/>
</dbReference>
<dbReference type="RefSeq" id="XP_006361972.1">
    <property type="nucleotide sequence ID" value="XM_006361910.2"/>
</dbReference>
<proteinExistence type="predicted"/>
<dbReference type="OMA" id="IAYENCP"/>
<dbReference type="InParanoid" id="M1DDW6"/>
<sequence>MPLMQMVPMLMKEENKEDYEPKVVSFGPYHHGNEKLKFVEDFKPTAVQMFIGDMNEDVFIAAILREIENVKKCYLEEFTCRYTDIQFAHMMLRDACVILNYFGPNIDDKSYKVAETINHHLGIAVYSSIKRDMYLLENQIPFLILEMLVDLRYKTPRHSFIKAMERDSFKMFFNDKKGMIEHAEAEDDRKNPAHLLEIFRRVIVTGPDHDPILKSYYSCVCNINNLLSCCCCRCKDDPTTSNRKESRVYLLRSVTDLKSKGIHFRASQMQSLKGIRLRPSKFGLSAELQLPCLYVDMDTRVFFKNVMAYEFSPHLNYFDHSVAVYVTLMKRFVASKEDVKELRDKGIIINQLESDEQVVQLYKDLNTYGAHNNSTVWVFWDCMESHFNSNAKLWIADFKTKYFDNPWTTITLAGSIFFLFMDIVQTYFAAVPPASTK</sequence>
<dbReference type="Gramene" id="PGSC0003DMT400087465">
    <property type="protein sequence ID" value="PGSC0003DMT400087465"/>
    <property type="gene ID" value="PGSC0003DMG400037036"/>
</dbReference>
<dbReference type="InterPro" id="IPR004158">
    <property type="entry name" value="DUF247_pln"/>
</dbReference>
<dbReference type="GeneID" id="102596838"/>
<dbReference type="KEGG" id="sot:102596838"/>
<accession>M1DDW6</accession>
<dbReference type="AlphaFoldDB" id="M1DDW6"/>
<protein>
    <submittedName>
        <fullName evidence="1">Uncharacterized protein</fullName>
    </submittedName>
</protein>
<gene>
    <name evidence="1" type="primary">LOC102596838</name>
</gene>
<reference evidence="1" key="2">
    <citation type="submission" date="2015-06" db="UniProtKB">
        <authorList>
            <consortium name="EnsemblPlants"/>
        </authorList>
    </citation>
    <scope>IDENTIFICATION</scope>
    <source>
        <strain evidence="1">DM1-3 516 R44</strain>
    </source>
</reference>
<dbReference type="PANTHER" id="PTHR31170:SF25">
    <property type="entry name" value="BNAA09G04570D PROTEIN"/>
    <property type="match status" value="1"/>
</dbReference>
<dbReference type="HOGENOM" id="CLU_020188_0_2_1"/>
<name>M1DDW6_SOLTU</name>
<dbReference type="eggNOG" id="ENOG502QTFS">
    <property type="taxonomic scope" value="Eukaryota"/>
</dbReference>
<evidence type="ECO:0000313" key="2">
    <source>
        <dbReference type="Proteomes" id="UP000011115"/>
    </source>
</evidence>
<dbReference type="SMR" id="M1DDW6"/>
<evidence type="ECO:0000313" key="1">
    <source>
        <dbReference type="EnsemblPlants" id="PGSC0003DMT400087465"/>
    </source>
</evidence>
<dbReference type="OrthoDB" id="1849062at2759"/>
<dbReference type="PANTHER" id="PTHR31170">
    <property type="entry name" value="BNAC04G53230D PROTEIN"/>
    <property type="match status" value="1"/>
</dbReference>
<dbReference type="Proteomes" id="UP000011115">
    <property type="component" value="Unassembled WGS sequence"/>
</dbReference>